<keyword evidence="2" id="KW-1185">Reference proteome</keyword>
<reference evidence="1" key="1">
    <citation type="submission" date="2024-09" db="EMBL/GenBank/DDBJ databases">
        <title>Black Yeasts Isolated from many extreme environments.</title>
        <authorList>
            <person name="Coleine C."/>
            <person name="Stajich J.E."/>
            <person name="Selbmann L."/>
        </authorList>
    </citation>
    <scope>NUCLEOTIDE SEQUENCE</scope>
    <source>
        <strain evidence="1">CCFEE 5737</strain>
    </source>
</reference>
<gene>
    <name evidence="1" type="ORF">LTS18_003913</name>
</gene>
<dbReference type="Proteomes" id="UP001186974">
    <property type="component" value="Unassembled WGS sequence"/>
</dbReference>
<sequence>MPYLPNRTVRVLHSLTPHQTVQCRRNSTSAATSAALSSASHQQRAMPPALHPRSRLTTSLFTTTLAVSFLVVGAPHILPCPVPSRAYTEGEFPDPNDPTKRRRRRRKVPSEPEVEASEDVAESMALDKRKRECPVPKPSGLIGQVLGFDQAEKVERPVVRVEALPRKTIEEKPS</sequence>
<accession>A0ACC3DT60</accession>
<evidence type="ECO:0000313" key="2">
    <source>
        <dbReference type="Proteomes" id="UP001186974"/>
    </source>
</evidence>
<comment type="caution">
    <text evidence="1">The sequence shown here is derived from an EMBL/GenBank/DDBJ whole genome shotgun (WGS) entry which is preliminary data.</text>
</comment>
<protein>
    <submittedName>
        <fullName evidence="1">Uncharacterized protein</fullName>
    </submittedName>
</protein>
<proteinExistence type="predicted"/>
<organism evidence="1 2">
    <name type="scientific">Coniosporium uncinatum</name>
    <dbReference type="NCBI Taxonomy" id="93489"/>
    <lineage>
        <taxon>Eukaryota</taxon>
        <taxon>Fungi</taxon>
        <taxon>Dikarya</taxon>
        <taxon>Ascomycota</taxon>
        <taxon>Pezizomycotina</taxon>
        <taxon>Dothideomycetes</taxon>
        <taxon>Dothideomycetes incertae sedis</taxon>
        <taxon>Coniosporium</taxon>
    </lineage>
</organism>
<evidence type="ECO:0000313" key="1">
    <source>
        <dbReference type="EMBL" id="KAK3079785.1"/>
    </source>
</evidence>
<dbReference type="EMBL" id="JAWDJW010000923">
    <property type="protein sequence ID" value="KAK3079785.1"/>
    <property type="molecule type" value="Genomic_DNA"/>
</dbReference>
<name>A0ACC3DT60_9PEZI</name>